<evidence type="ECO:0000313" key="1">
    <source>
        <dbReference type="EMBL" id="OIQ69619.1"/>
    </source>
</evidence>
<name>A0A1J5PWC9_9ZZZZ</name>
<proteinExistence type="predicted"/>
<gene>
    <name evidence="1" type="ORF">GALL_487790</name>
</gene>
<reference evidence="1" key="1">
    <citation type="submission" date="2016-10" db="EMBL/GenBank/DDBJ databases">
        <title>Sequence of Gallionella enrichment culture.</title>
        <authorList>
            <person name="Poehlein A."/>
            <person name="Muehling M."/>
            <person name="Daniel R."/>
        </authorList>
    </citation>
    <scope>NUCLEOTIDE SEQUENCE</scope>
</reference>
<organism evidence="1">
    <name type="scientific">mine drainage metagenome</name>
    <dbReference type="NCBI Taxonomy" id="410659"/>
    <lineage>
        <taxon>unclassified sequences</taxon>
        <taxon>metagenomes</taxon>
        <taxon>ecological metagenomes</taxon>
    </lineage>
</organism>
<dbReference type="EMBL" id="MLJW01004624">
    <property type="protein sequence ID" value="OIQ69619.1"/>
    <property type="molecule type" value="Genomic_DNA"/>
</dbReference>
<sequence length="38" mass="4373">MYSRTRNVTDFQLAMMQNGIRAVVRITNGSEIPSTPMW</sequence>
<protein>
    <submittedName>
        <fullName evidence="1">Uncharacterized protein</fullName>
    </submittedName>
</protein>
<comment type="caution">
    <text evidence="1">The sequence shown here is derived from an EMBL/GenBank/DDBJ whole genome shotgun (WGS) entry which is preliminary data.</text>
</comment>
<accession>A0A1J5PWC9</accession>
<dbReference type="AlphaFoldDB" id="A0A1J5PWC9"/>